<proteinExistence type="predicted"/>
<evidence type="ECO:0000256" key="1">
    <source>
        <dbReference type="SAM" id="Phobius"/>
    </source>
</evidence>
<organism evidence="2 3">
    <name type="scientific">Paenibacillus enshidis</name>
    <dbReference type="NCBI Taxonomy" id="1458439"/>
    <lineage>
        <taxon>Bacteria</taxon>
        <taxon>Bacillati</taxon>
        <taxon>Bacillota</taxon>
        <taxon>Bacilli</taxon>
        <taxon>Bacillales</taxon>
        <taxon>Paenibacillaceae</taxon>
        <taxon>Paenibacillus</taxon>
    </lineage>
</organism>
<feature type="transmembrane region" description="Helical" evidence="1">
    <location>
        <begin position="76"/>
        <end position="99"/>
    </location>
</feature>
<accession>A0ABV5AY42</accession>
<keyword evidence="1" id="KW-0812">Transmembrane</keyword>
<feature type="transmembrane region" description="Helical" evidence="1">
    <location>
        <begin position="159"/>
        <end position="179"/>
    </location>
</feature>
<keyword evidence="1" id="KW-0472">Membrane</keyword>
<keyword evidence="3" id="KW-1185">Reference proteome</keyword>
<sequence length="276" mass="31705">MNSVKEGWTLVRLHFFIVILLFIYRLAWGVFNYKYTESGIVPLLLRYPGSGQSELNRTLFWMESQIALAQSSSVHLYLWVLLAVIVLRMLLTPLVRAGVYYSLHMKRQQGRRSFLTGIRLFWRSSLLYYTVETCLLLLPGYWIVPRLLQTLSGSLQEPLLAAVHLLPYIVLWGILAWLIRQCVMYMQFGTISGRGAWFSLACCMRCILPGIGISAVLGASVIVLLSIFSVSGWLWTGLLALILHQTYHFISSLFTIWHTSAQYYLWNTTCDSFTKE</sequence>
<reference evidence="2 3" key="1">
    <citation type="submission" date="2024-09" db="EMBL/GenBank/DDBJ databases">
        <title>Paenibacillus zeirhizospherea sp. nov., isolated from surface of the maize (Zea mays) roots in a horticulture field, Hungary.</title>
        <authorList>
            <person name="Marton D."/>
            <person name="Farkas M."/>
            <person name="Bedics A."/>
            <person name="Toth E."/>
            <person name="Tancsics A."/>
            <person name="Boka K."/>
            <person name="Maroti G."/>
            <person name="Kriszt B."/>
            <person name="Cserhati M."/>
        </authorList>
    </citation>
    <scope>NUCLEOTIDE SEQUENCE [LARGE SCALE GENOMIC DNA]</scope>
    <source>
        <strain evidence="2 3">KCTC 33519</strain>
    </source>
</reference>
<gene>
    <name evidence="2" type="ORF">ACE41H_20415</name>
</gene>
<evidence type="ECO:0000313" key="2">
    <source>
        <dbReference type="EMBL" id="MFB5269132.1"/>
    </source>
</evidence>
<evidence type="ECO:0008006" key="4">
    <source>
        <dbReference type="Google" id="ProtNLM"/>
    </source>
</evidence>
<keyword evidence="1" id="KW-1133">Transmembrane helix</keyword>
<name>A0ABV5AY42_9BACL</name>
<protein>
    <recommendedName>
        <fullName evidence="4">HTTM domain-containing protein</fullName>
    </recommendedName>
</protein>
<evidence type="ECO:0000313" key="3">
    <source>
        <dbReference type="Proteomes" id="UP001580346"/>
    </source>
</evidence>
<dbReference type="Proteomes" id="UP001580346">
    <property type="component" value="Unassembled WGS sequence"/>
</dbReference>
<feature type="transmembrane region" description="Helical" evidence="1">
    <location>
        <begin position="120"/>
        <end position="144"/>
    </location>
</feature>
<dbReference type="RefSeq" id="WP_375357408.1">
    <property type="nucleotide sequence ID" value="NZ_JBHHMI010000025.1"/>
</dbReference>
<comment type="caution">
    <text evidence="2">The sequence shown here is derived from an EMBL/GenBank/DDBJ whole genome shotgun (WGS) entry which is preliminary data.</text>
</comment>
<feature type="transmembrane region" description="Helical" evidence="1">
    <location>
        <begin position="12"/>
        <end position="31"/>
    </location>
</feature>
<dbReference type="EMBL" id="JBHHMI010000025">
    <property type="protein sequence ID" value="MFB5269132.1"/>
    <property type="molecule type" value="Genomic_DNA"/>
</dbReference>
<feature type="transmembrane region" description="Helical" evidence="1">
    <location>
        <begin position="217"/>
        <end position="243"/>
    </location>
</feature>